<reference evidence="1" key="1">
    <citation type="submission" date="2023-03" db="EMBL/GenBank/DDBJ databases">
        <title>Actinoallomurus iriomotensis NBRC 103681.</title>
        <authorList>
            <person name="Ichikawa N."/>
            <person name="Sato H."/>
            <person name="Tonouchi N."/>
        </authorList>
    </citation>
    <scope>NUCLEOTIDE SEQUENCE</scope>
    <source>
        <strain evidence="1">NBRC 103681</strain>
    </source>
</reference>
<evidence type="ECO:0000313" key="2">
    <source>
        <dbReference type="Proteomes" id="UP001165135"/>
    </source>
</evidence>
<dbReference type="Proteomes" id="UP001165135">
    <property type="component" value="Unassembled WGS sequence"/>
</dbReference>
<gene>
    <name evidence="1" type="ORF">Airi01_000090</name>
</gene>
<proteinExistence type="predicted"/>
<dbReference type="AlphaFoldDB" id="A0A9W6RCW9"/>
<sequence length="97" mass="10137">MTGGLPPVAALRARVLDASVLLHGDGPDIPVPVEVPIRGSGRPPASGRVGLTDVSPTRRDTALMTAGGRQCRANCLATVRKIRSGSSWWYTCTVALT</sequence>
<accession>A0A9W6RCW9</accession>
<protein>
    <submittedName>
        <fullName evidence="1">Uncharacterized protein</fullName>
    </submittedName>
</protein>
<dbReference type="EMBL" id="BSTJ01000001">
    <property type="protein sequence ID" value="GLY71742.1"/>
    <property type="molecule type" value="Genomic_DNA"/>
</dbReference>
<organism evidence="1 2">
    <name type="scientific">Actinoallomurus iriomotensis</name>
    <dbReference type="NCBI Taxonomy" id="478107"/>
    <lineage>
        <taxon>Bacteria</taxon>
        <taxon>Bacillati</taxon>
        <taxon>Actinomycetota</taxon>
        <taxon>Actinomycetes</taxon>
        <taxon>Streptosporangiales</taxon>
        <taxon>Thermomonosporaceae</taxon>
        <taxon>Actinoallomurus</taxon>
    </lineage>
</organism>
<name>A0A9W6RCW9_9ACTN</name>
<evidence type="ECO:0000313" key="1">
    <source>
        <dbReference type="EMBL" id="GLY71742.1"/>
    </source>
</evidence>
<comment type="caution">
    <text evidence="1">The sequence shown here is derived from an EMBL/GenBank/DDBJ whole genome shotgun (WGS) entry which is preliminary data.</text>
</comment>